<dbReference type="GO" id="GO:0020037">
    <property type="term" value="F:heme binding"/>
    <property type="evidence" value="ECO:0007669"/>
    <property type="project" value="InterPro"/>
</dbReference>
<keyword evidence="4 10" id="KW-0479">Metal-binding</keyword>
<keyword evidence="6" id="KW-0677">Repeat</keyword>
<keyword evidence="7 10" id="KW-0408">Iron</keyword>
<dbReference type="PANTHER" id="PTHR35008:SF8">
    <property type="entry name" value="ALCOHOL DEHYDROGENASE CYTOCHROME C SUBUNIT"/>
    <property type="match status" value="1"/>
</dbReference>
<evidence type="ECO:0000256" key="7">
    <source>
        <dbReference type="ARBA" id="ARBA00023004"/>
    </source>
</evidence>
<dbReference type="GO" id="GO:0009055">
    <property type="term" value="F:electron transfer activity"/>
    <property type="evidence" value="ECO:0007669"/>
    <property type="project" value="InterPro"/>
</dbReference>
<evidence type="ECO:0000256" key="11">
    <source>
        <dbReference type="SAM" id="Phobius"/>
    </source>
</evidence>
<keyword evidence="5 12" id="KW-0732">Signal</keyword>
<comment type="cofactor">
    <cofactor evidence="9">
        <name>heme c</name>
        <dbReference type="ChEBI" id="CHEBI:61717"/>
    </cofactor>
    <text evidence="9">Binds 3 heme c groups covalently per subunit.</text>
</comment>
<name>A0A6A8AHX1_9HYPH</name>
<keyword evidence="8 11" id="KW-0472">Membrane</keyword>
<dbReference type="GO" id="GO:0005886">
    <property type="term" value="C:plasma membrane"/>
    <property type="evidence" value="ECO:0007669"/>
    <property type="project" value="UniProtKB-SubCell"/>
</dbReference>
<feature type="binding site" description="covalent" evidence="9">
    <location>
        <position position="47"/>
    </location>
    <ligand>
        <name>heme c</name>
        <dbReference type="ChEBI" id="CHEBI:61717"/>
        <label>1</label>
    </ligand>
</feature>
<evidence type="ECO:0000313" key="15">
    <source>
        <dbReference type="Proteomes" id="UP000435138"/>
    </source>
</evidence>
<evidence type="ECO:0000256" key="12">
    <source>
        <dbReference type="SAM" id="SignalP"/>
    </source>
</evidence>
<feature type="chain" id="PRO_5025387413" evidence="12">
    <location>
        <begin position="24"/>
        <end position="479"/>
    </location>
</feature>
<evidence type="ECO:0000256" key="2">
    <source>
        <dbReference type="ARBA" id="ARBA00022475"/>
    </source>
</evidence>
<dbReference type="Proteomes" id="UP000435138">
    <property type="component" value="Unassembled WGS sequence"/>
</dbReference>
<dbReference type="GO" id="GO:0016614">
    <property type="term" value="F:oxidoreductase activity, acting on CH-OH group of donors"/>
    <property type="evidence" value="ECO:0007669"/>
    <property type="project" value="InterPro"/>
</dbReference>
<keyword evidence="11" id="KW-0812">Transmembrane</keyword>
<dbReference type="RefSeq" id="WP_153359159.1">
    <property type="nucleotide sequence ID" value="NZ_JAYKOO010000001.1"/>
</dbReference>
<gene>
    <name evidence="14" type="ORF">GAO09_25720</name>
</gene>
<evidence type="ECO:0000256" key="8">
    <source>
        <dbReference type="ARBA" id="ARBA00023136"/>
    </source>
</evidence>
<dbReference type="PROSITE" id="PS51007">
    <property type="entry name" value="CYTC"/>
    <property type="match status" value="3"/>
</dbReference>
<feature type="binding site" description="axial binding residue" evidence="10">
    <location>
        <position position="51"/>
    </location>
    <ligand>
        <name>heme c</name>
        <dbReference type="ChEBI" id="CHEBI:61717"/>
        <label>1</label>
    </ligand>
    <ligandPart>
        <name>Fe</name>
        <dbReference type="ChEBI" id="CHEBI:18248"/>
    </ligandPart>
</feature>
<dbReference type="Pfam" id="PF00034">
    <property type="entry name" value="Cytochrom_C"/>
    <property type="match status" value="2"/>
</dbReference>
<feature type="binding site" description="covalent" evidence="9">
    <location>
        <position position="198"/>
    </location>
    <ligand>
        <name>heme c</name>
        <dbReference type="ChEBI" id="CHEBI:61717"/>
        <label>2</label>
    </ligand>
</feature>
<sequence>MKSVKIFALAAPLAFAALAPASAQETKGQFSKELIEKGRYLATASDCVACHTNHAGGKPMAGGLPMSSPVGTIISTNITPSKEFGIGNYTEAQFADAVRKGIRGDGANLYPAMPYVSYSNMTDEDIHALYAYFTQGVQPVEEKAPETSLPFPMNIRASMMGWNMLFRPNETHKDDPAQSAEWNRGKYLAEGAAHCSTCHTPRGVFMQEQKDLNLTGGQIGPWFAPDITNDKVHGIGSWTQEDLVTYLKTGRLDHRAQAAGSMAEAISYSFQHLTDTDLNAIATYVRSIPNPSASKASAPTRFDQGKAGNDLSGFRGKDYADGIKADHAGSALYTANCASCHGYNAQGTADGYYPSLFHNAATAGDNATNVIAAILYGVDRHTKDGHVFMPPFGDQPNTVNALTNVEVASLSNYILKDYGNAKLAVTPEDVQLIRDGGPSSQLVLFARIGMGVGAAAALIVLCAAVWLFRRKRSQTQTAA</sequence>
<feature type="binding site" description="axial binding residue" evidence="10">
    <location>
        <position position="199"/>
    </location>
    <ligand>
        <name>heme c</name>
        <dbReference type="ChEBI" id="CHEBI:61717"/>
        <label>2</label>
    </ligand>
    <ligandPart>
        <name>Fe</name>
        <dbReference type="ChEBI" id="CHEBI:18248"/>
    </ligandPart>
</feature>
<evidence type="ECO:0000259" key="13">
    <source>
        <dbReference type="PROSITE" id="PS51007"/>
    </source>
</evidence>
<proteinExistence type="predicted"/>
<feature type="binding site" description="covalent" evidence="9">
    <location>
        <position position="50"/>
    </location>
    <ligand>
        <name>heme c</name>
        <dbReference type="ChEBI" id="CHEBI:61717"/>
        <label>1</label>
    </ligand>
</feature>
<keyword evidence="2" id="KW-1003">Cell membrane</keyword>
<dbReference type="InterPro" id="IPR014353">
    <property type="entry name" value="Membr-bd_ADH_cyt_c"/>
</dbReference>
<dbReference type="EMBL" id="WIXI01000050">
    <property type="protein sequence ID" value="MQY49438.1"/>
    <property type="molecule type" value="Genomic_DNA"/>
</dbReference>
<evidence type="ECO:0000313" key="14">
    <source>
        <dbReference type="EMBL" id="MQY49438.1"/>
    </source>
</evidence>
<evidence type="ECO:0000256" key="9">
    <source>
        <dbReference type="PIRSR" id="PIRSR000018-50"/>
    </source>
</evidence>
<feature type="domain" description="Cytochrome c" evidence="13">
    <location>
        <begin position="324"/>
        <end position="418"/>
    </location>
</feature>
<comment type="subcellular location">
    <subcellularLocation>
        <location evidence="1">Cell membrane</location>
    </subcellularLocation>
</comment>
<dbReference type="PANTHER" id="PTHR35008">
    <property type="entry name" value="BLL4482 PROTEIN-RELATED"/>
    <property type="match status" value="1"/>
</dbReference>
<evidence type="ECO:0000256" key="6">
    <source>
        <dbReference type="ARBA" id="ARBA00022737"/>
    </source>
</evidence>
<evidence type="ECO:0000256" key="1">
    <source>
        <dbReference type="ARBA" id="ARBA00004236"/>
    </source>
</evidence>
<feature type="transmembrane region" description="Helical" evidence="11">
    <location>
        <begin position="444"/>
        <end position="468"/>
    </location>
</feature>
<feature type="binding site" description="covalent" evidence="9">
    <location>
        <position position="340"/>
    </location>
    <ligand>
        <name>heme c</name>
        <dbReference type="ChEBI" id="CHEBI:61717"/>
        <label>3</label>
    </ligand>
</feature>
<evidence type="ECO:0000256" key="10">
    <source>
        <dbReference type="PIRSR" id="PIRSR000018-51"/>
    </source>
</evidence>
<comment type="caution">
    <text evidence="14">The sequence shown here is derived from an EMBL/GenBank/DDBJ whole genome shotgun (WGS) entry which is preliminary data.</text>
</comment>
<keyword evidence="3 9" id="KW-0349">Heme</keyword>
<keyword evidence="15" id="KW-1185">Reference proteome</keyword>
<feature type="binding site" description="covalent" evidence="9">
    <location>
        <position position="337"/>
    </location>
    <ligand>
        <name>heme c</name>
        <dbReference type="ChEBI" id="CHEBI:61717"/>
        <label>3</label>
    </ligand>
</feature>
<reference evidence="14 15" key="1">
    <citation type="submission" date="2019-11" db="EMBL/GenBank/DDBJ databases">
        <title>Genome analysis of Rhizobacterium cereale a novel genus and species isolated from maize roots in North Spain.</title>
        <authorList>
            <person name="Menendez E."/>
            <person name="Flores-Felix J.D."/>
            <person name="Ramirez-Bahena M.-H."/>
            <person name="Igual J.M."/>
            <person name="Garcia-Fraile P."/>
            <person name="Peix A."/>
            <person name="Velazquez E."/>
        </authorList>
    </citation>
    <scope>NUCLEOTIDE SEQUENCE [LARGE SCALE GENOMIC DNA]</scope>
    <source>
        <strain evidence="14 15">RZME27</strain>
    </source>
</reference>
<dbReference type="GO" id="GO:0005506">
    <property type="term" value="F:iron ion binding"/>
    <property type="evidence" value="ECO:0007669"/>
    <property type="project" value="InterPro"/>
</dbReference>
<dbReference type="AlphaFoldDB" id="A0A6A8AHX1"/>
<dbReference type="Pfam" id="PF13442">
    <property type="entry name" value="Cytochrome_CBB3"/>
    <property type="match status" value="1"/>
</dbReference>
<dbReference type="InterPro" id="IPR009056">
    <property type="entry name" value="Cyt_c-like_dom"/>
</dbReference>
<feature type="signal peptide" evidence="12">
    <location>
        <begin position="1"/>
        <end position="23"/>
    </location>
</feature>
<dbReference type="SUPFAM" id="SSF46626">
    <property type="entry name" value="Cytochrome c"/>
    <property type="match status" value="3"/>
</dbReference>
<keyword evidence="11" id="KW-1133">Transmembrane helix</keyword>
<feature type="binding site" description="covalent" evidence="9">
    <location>
        <position position="195"/>
    </location>
    <ligand>
        <name>heme c</name>
        <dbReference type="ChEBI" id="CHEBI:61717"/>
        <label>2</label>
    </ligand>
</feature>
<dbReference type="Gene3D" id="1.10.760.10">
    <property type="entry name" value="Cytochrome c-like domain"/>
    <property type="match status" value="3"/>
</dbReference>
<evidence type="ECO:0000256" key="3">
    <source>
        <dbReference type="ARBA" id="ARBA00022617"/>
    </source>
</evidence>
<organism evidence="14 15">
    <name type="scientific">Endobacterium cereale</name>
    <dbReference type="NCBI Taxonomy" id="2663029"/>
    <lineage>
        <taxon>Bacteria</taxon>
        <taxon>Pseudomonadati</taxon>
        <taxon>Pseudomonadota</taxon>
        <taxon>Alphaproteobacteria</taxon>
        <taxon>Hyphomicrobiales</taxon>
        <taxon>Rhizobiaceae</taxon>
        <taxon>Endobacterium</taxon>
    </lineage>
</organism>
<feature type="domain" description="Cytochrome c" evidence="13">
    <location>
        <begin position="180"/>
        <end position="289"/>
    </location>
</feature>
<evidence type="ECO:0000256" key="5">
    <source>
        <dbReference type="ARBA" id="ARBA00022729"/>
    </source>
</evidence>
<protein>
    <submittedName>
        <fullName evidence="14">C-type cytochrome</fullName>
    </submittedName>
</protein>
<dbReference type="InterPro" id="IPR036909">
    <property type="entry name" value="Cyt_c-like_dom_sf"/>
</dbReference>
<dbReference type="InterPro" id="IPR051459">
    <property type="entry name" value="Cytochrome_c-type_DH"/>
</dbReference>
<accession>A0A6A8AHX1</accession>
<evidence type="ECO:0000256" key="4">
    <source>
        <dbReference type="ARBA" id="ARBA00022723"/>
    </source>
</evidence>
<dbReference type="PIRSF" id="PIRSF000018">
    <property type="entry name" value="Mb_ADH_cyt_c"/>
    <property type="match status" value="1"/>
</dbReference>
<feature type="domain" description="Cytochrome c" evidence="13">
    <location>
        <begin position="33"/>
        <end position="137"/>
    </location>
</feature>
<feature type="binding site" description="axial binding residue" evidence="10">
    <location>
        <position position="341"/>
    </location>
    <ligand>
        <name>heme c</name>
        <dbReference type="ChEBI" id="CHEBI:61717"/>
        <label>3</label>
    </ligand>
    <ligandPart>
        <name>Fe</name>
        <dbReference type="ChEBI" id="CHEBI:18248"/>
    </ligandPart>
</feature>